<accession>A0AAW7YXM9</accession>
<comment type="caution">
    <text evidence="3">The sequence shown here is derived from an EMBL/GenBank/DDBJ whole genome shotgun (WGS) entry which is preliminary data.</text>
</comment>
<keyword evidence="1" id="KW-0472">Membrane</keyword>
<feature type="transmembrane region" description="Helical" evidence="1">
    <location>
        <begin position="6"/>
        <end position="32"/>
    </location>
</feature>
<dbReference type="Pfam" id="PF13386">
    <property type="entry name" value="DsbD_2"/>
    <property type="match status" value="1"/>
</dbReference>
<feature type="transmembrane region" description="Helical" evidence="1">
    <location>
        <begin position="197"/>
        <end position="218"/>
    </location>
</feature>
<feature type="transmembrane region" description="Helical" evidence="1">
    <location>
        <begin position="131"/>
        <end position="152"/>
    </location>
</feature>
<dbReference type="RefSeq" id="WP_062086278.1">
    <property type="nucleotide sequence ID" value="NZ_CP014322.1"/>
</dbReference>
<protein>
    <submittedName>
        <fullName evidence="3">Sulfite exporter TauE/SafE family protein</fullName>
    </submittedName>
</protein>
<gene>
    <name evidence="3" type="ORF">Q4527_01370</name>
</gene>
<feature type="transmembrane region" description="Helical" evidence="1">
    <location>
        <begin position="164"/>
        <end position="185"/>
    </location>
</feature>
<dbReference type="PANTHER" id="PTHR42208">
    <property type="entry name" value="HEAVY METAL TRANSPORTER-RELATED"/>
    <property type="match status" value="1"/>
</dbReference>
<dbReference type="PANTHER" id="PTHR42208:SF1">
    <property type="entry name" value="HEAVY METAL TRANSPORTER"/>
    <property type="match status" value="1"/>
</dbReference>
<name>A0AAW7YXM9_9ALTE</name>
<organism evidence="3 4">
    <name type="scientific">Alteromonas stellipolaris</name>
    <dbReference type="NCBI Taxonomy" id="233316"/>
    <lineage>
        <taxon>Bacteria</taxon>
        <taxon>Pseudomonadati</taxon>
        <taxon>Pseudomonadota</taxon>
        <taxon>Gammaproteobacteria</taxon>
        <taxon>Alteromonadales</taxon>
        <taxon>Alteromonadaceae</taxon>
        <taxon>Alteromonas/Salinimonas group</taxon>
        <taxon>Alteromonas</taxon>
    </lineage>
</organism>
<keyword evidence="1" id="KW-1133">Transmembrane helix</keyword>
<dbReference type="AlphaFoldDB" id="A0AAW7YXM9"/>
<dbReference type="EMBL" id="JAUOQI010000001">
    <property type="protein sequence ID" value="MDO6576014.1"/>
    <property type="molecule type" value="Genomic_DNA"/>
</dbReference>
<reference evidence="3" key="1">
    <citation type="submission" date="2023-07" db="EMBL/GenBank/DDBJ databases">
        <title>Genome content predicts the carbon catabolic preferences of heterotrophic bacteria.</title>
        <authorList>
            <person name="Gralka M."/>
        </authorList>
    </citation>
    <scope>NUCLEOTIDE SEQUENCE</scope>
    <source>
        <strain evidence="3">F2M12</strain>
    </source>
</reference>
<evidence type="ECO:0000313" key="4">
    <source>
        <dbReference type="Proteomes" id="UP001170717"/>
    </source>
</evidence>
<feature type="domain" description="Urease accessory protein UreH-like transmembrane" evidence="2">
    <location>
        <begin position="9"/>
        <end position="209"/>
    </location>
</feature>
<feature type="transmembrane region" description="Helical" evidence="1">
    <location>
        <begin position="76"/>
        <end position="96"/>
    </location>
</feature>
<keyword evidence="1" id="KW-0812">Transmembrane</keyword>
<evidence type="ECO:0000256" key="1">
    <source>
        <dbReference type="SAM" id="Phobius"/>
    </source>
</evidence>
<sequence length="219" mass="23338">MTEINIFSAFFIGIAGGVHCVGMCGGIVAALRTVTPSNEAALPYTLAYNFGRIISYTLAGAITGAVGQMATEFVPIAKPVLSLISGIMLLLLACYLGKWWQGLNYIEAMGRGLFKAIQPLSKRFLPFKSPAYALPYGFIWGWLPCGLVYSTLTWSLASGSAVDGAAIMLFFGLGTLPTLLAASAGSQYLIAGFRHHVVRQCFSGILAIYALFLIYAAIS</sequence>
<dbReference type="GeneID" id="83257319"/>
<evidence type="ECO:0000313" key="3">
    <source>
        <dbReference type="EMBL" id="MDO6576014.1"/>
    </source>
</evidence>
<proteinExistence type="predicted"/>
<evidence type="ECO:0000259" key="2">
    <source>
        <dbReference type="Pfam" id="PF13386"/>
    </source>
</evidence>
<dbReference type="InterPro" id="IPR039447">
    <property type="entry name" value="UreH-like_TM_dom"/>
</dbReference>
<feature type="transmembrane region" description="Helical" evidence="1">
    <location>
        <begin position="53"/>
        <end position="70"/>
    </location>
</feature>
<dbReference type="Proteomes" id="UP001170717">
    <property type="component" value="Unassembled WGS sequence"/>
</dbReference>